<protein>
    <submittedName>
        <fullName evidence="5">SDR family NAD(P)-dependent oxidoreductase</fullName>
    </submittedName>
</protein>
<dbReference type="RefSeq" id="WP_197962344.1">
    <property type="nucleotide sequence ID" value="NZ_JACCHP010000019.1"/>
</dbReference>
<keyword evidence="2" id="KW-0963">Cytoplasm</keyword>
<dbReference type="InterPro" id="IPR036291">
    <property type="entry name" value="NAD(P)-bd_dom_sf"/>
</dbReference>
<name>A0ABS0PWF7_9BRAD</name>
<reference evidence="5 6" key="1">
    <citation type="submission" date="2020-07" db="EMBL/GenBank/DDBJ databases">
        <title>Bradyrhizobium diversity isolated from nodules of indigenous legumes of Western Australia.</title>
        <authorList>
            <person name="Klepa M.S."/>
        </authorList>
    </citation>
    <scope>NUCLEOTIDE SEQUENCE [LARGE SCALE GENOMIC DNA]</scope>
    <source>
        <strain evidence="5 6">CNPSo 4010</strain>
    </source>
</reference>
<dbReference type="EMBL" id="JACCHP010000019">
    <property type="protein sequence ID" value="MBH5401207.1"/>
    <property type="molecule type" value="Genomic_DNA"/>
</dbReference>
<dbReference type="Pfam" id="PF00106">
    <property type="entry name" value="adh_short"/>
    <property type="match status" value="1"/>
</dbReference>
<comment type="subcellular location">
    <subcellularLocation>
        <location evidence="1">Cytoplasm</location>
    </subcellularLocation>
</comment>
<proteinExistence type="predicted"/>
<comment type="caution">
    <text evidence="5">The sequence shown here is derived from an EMBL/GenBank/DDBJ whole genome shotgun (WGS) entry which is preliminary data.</text>
</comment>
<evidence type="ECO:0000313" key="6">
    <source>
        <dbReference type="Proteomes" id="UP000807370"/>
    </source>
</evidence>
<dbReference type="Gene3D" id="3.40.50.720">
    <property type="entry name" value="NAD(P)-binding Rossmann-like Domain"/>
    <property type="match status" value="1"/>
</dbReference>
<dbReference type="Proteomes" id="UP000807370">
    <property type="component" value="Unassembled WGS sequence"/>
</dbReference>
<keyword evidence="3" id="KW-0521">NADP</keyword>
<evidence type="ECO:0000256" key="1">
    <source>
        <dbReference type="ARBA" id="ARBA00004496"/>
    </source>
</evidence>
<dbReference type="PRINTS" id="PR00081">
    <property type="entry name" value="GDHRDH"/>
</dbReference>
<dbReference type="PANTHER" id="PTHR44085">
    <property type="entry name" value="SEPIAPTERIN REDUCTASE"/>
    <property type="match status" value="1"/>
</dbReference>
<keyword evidence="4" id="KW-0560">Oxidoreductase</keyword>
<accession>A0ABS0PWF7</accession>
<dbReference type="PANTHER" id="PTHR44085:SF2">
    <property type="entry name" value="SEPIAPTERIN REDUCTASE"/>
    <property type="match status" value="1"/>
</dbReference>
<gene>
    <name evidence="5" type="ORF">HZZ13_25980</name>
</gene>
<evidence type="ECO:0000256" key="3">
    <source>
        <dbReference type="ARBA" id="ARBA00022857"/>
    </source>
</evidence>
<organism evidence="5 6">
    <name type="scientific">Bradyrhizobium agreste</name>
    <dbReference type="NCBI Taxonomy" id="2751811"/>
    <lineage>
        <taxon>Bacteria</taxon>
        <taxon>Pseudomonadati</taxon>
        <taxon>Pseudomonadota</taxon>
        <taxon>Alphaproteobacteria</taxon>
        <taxon>Hyphomicrobiales</taxon>
        <taxon>Nitrobacteraceae</taxon>
        <taxon>Bradyrhizobium</taxon>
    </lineage>
</organism>
<dbReference type="SUPFAM" id="SSF51735">
    <property type="entry name" value="NAD(P)-binding Rossmann-fold domains"/>
    <property type="match status" value="1"/>
</dbReference>
<sequence>MEQQRAIIVTGASRGLGFELLDLLIAADARPMALGRRLDPRHEAAAAKNACTFVAADFSELPSLDKIDLASALPQTVDEIVLISNAGTVEPIGTLGFIDSGALVKAFEVNALAPAILARKLLAVADAQGIRLRVLNISTGAAHRALPGLASYCASKAAAAMIFDCFAAERLDVVVEHIDPGVLNTDMQIVLRSAADQALPVRHMFLSFEAEAKLRHPRDVAREILARAGLL</sequence>
<evidence type="ECO:0000256" key="2">
    <source>
        <dbReference type="ARBA" id="ARBA00022490"/>
    </source>
</evidence>
<evidence type="ECO:0000313" key="5">
    <source>
        <dbReference type="EMBL" id="MBH5401207.1"/>
    </source>
</evidence>
<keyword evidence="6" id="KW-1185">Reference proteome</keyword>
<dbReference type="InterPro" id="IPR002347">
    <property type="entry name" value="SDR_fam"/>
</dbReference>
<dbReference type="InterPro" id="IPR051721">
    <property type="entry name" value="Biopterin_syn/organic_redct"/>
</dbReference>
<evidence type="ECO:0000256" key="4">
    <source>
        <dbReference type="ARBA" id="ARBA00023002"/>
    </source>
</evidence>